<dbReference type="GO" id="GO:0030572">
    <property type="term" value="F:phosphatidyltransferase activity"/>
    <property type="evidence" value="ECO:0007669"/>
    <property type="project" value="UniProtKB-ARBA"/>
</dbReference>
<evidence type="ECO:0000313" key="2">
    <source>
        <dbReference type="EMBL" id="RRC95314.1"/>
    </source>
</evidence>
<dbReference type="EMBL" id="RQZF01000005">
    <property type="protein sequence ID" value="RRC95314.1"/>
    <property type="molecule type" value="Genomic_DNA"/>
</dbReference>
<dbReference type="InterPro" id="IPR001736">
    <property type="entry name" value="PLipase_D/transphosphatidylase"/>
</dbReference>
<reference evidence="2 3" key="1">
    <citation type="submission" date="2018-11" db="EMBL/GenBank/DDBJ databases">
        <title>Genomes From Bacteria Associated with the Canine Oral Cavity: a Test Case for Automated Genome-Based Taxonomic Assignment.</title>
        <authorList>
            <person name="Coil D.A."/>
            <person name="Jospin G."/>
            <person name="Darling A.E."/>
            <person name="Wallis C."/>
            <person name="Davis I.J."/>
            <person name="Harris S."/>
            <person name="Eisen J.A."/>
            <person name="Holcombe L.J."/>
            <person name="O'Flynn C."/>
        </authorList>
    </citation>
    <scope>NUCLEOTIDE SEQUENCE [LARGE SCALE GENOMIC DNA]</scope>
    <source>
        <strain evidence="2 3">OH770</strain>
    </source>
</reference>
<dbReference type="Gene3D" id="3.30.870.10">
    <property type="entry name" value="Endonuclease Chain A"/>
    <property type="match status" value="2"/>
</dbReference>
<dbReference type="SMART" id="SM00155">
    <property type="entry name" value="PLDc"/>
    <property type="match status" value="2"/>
</dbReference>
<dbReference type="OrthoDB" id="9762009at2"/>
<dbReference type="SUPFAM" id="SSF56024">
    <property type="entry name" value="Phospholipase D/nuclease"/>
    <property type="match status" value="2"/>
</dbReference>
<accession>A0A3P1SE61</accession>
<evidence type="ECO:0000313" key="3">
    <source>
        <dbReference type="Proteomes" id="UP000280444"/>
    </source>
</evidence>
<evidence type="ECO:0000259" key="1">
    <source>
        <dbReference type="PROSITE" id="PS50035"/>
    </source>
</evidence>
<comment type="caution">
    <text evidence="2">The sequence shown here is derived from an EMBL/GenBank/DDBJ whole genome shotgun (WGS) entry which is preliminary data.</text>
</comment>
<feature type="domain" description="PLD phosphodiesterase" evidence="1">
    <location>
        <begin position="167"/>
        <end position="194"/>
    </location>
</feature>
<protein>
    <submittedName>
        <fullName evidence="2">Phosphatidylserine/phosphatidylglycerophosphate/ cardiolipin synthase family protein</fullName>
    </submittedName>
</protein>
<dbReference type="PANTHER" id="PTHR21248:SF22">
    <property type="entry name" value="PHOSPHOLIPASE D"/>
    <property type="match status" value="1"/>
</dbReference>
<keyword evidence="3" id="KW-1185">Reference proteome</keyword>
<sequence length="422" mass="48260">MPRRSWTSLNADNGWSLLKKAGVGIAVAQAAAVVTVHAVDRMRRRRVPGGLRGFPTLPPSDTQVHNNEVRIYTEGTSLYADMLEAINNATDTIYFESFIWRSDETGQRFKSALIAAARRGVKVYAIYDGFAVLNQAPSFYLFPALPTLHVLRFPEIRSGMFTLNMRKTGRDHRKILVVDSAVGFVGGYNIGDPFGYEWRDTHVRITGPAVWELENGFADFWNHFKNRRQPSLPDRGAKAWDSQITAAFNLPSRLLYPVRGLYIDAMDRARNHIMITSAYFIPDREILQALVNAVRRGVRVQVLIPEYSNHIMADWVARPYYGELLREGVEIWLYRHAMVHSKTMTVDGMWSTIGTANIDRLSMLGNFEVNMQFHSRELAARMEEIFANDLTTARKLTIDEWDERSMMTRVLENLLQPFRVIV</sequence>
<dbReference type="Proteomes" id="UP000280444">
    <property type="component" value="Unassembled WGS sequence"/>
</dbReference>
<dbReference type="PROSITE" id="PS50035">
    <property type="entry name" value="PLD"/>
    <property type="match status" value="2"/>
</dbReference>
<dbReference type="AlphaFoldDB" id="A0A3P1SE61"/>
<dbReference type="InterPro" id="IPR025202">
    <property type="entry name" value="PLD-like_dom"/>
</dbReference>
<proteinExistence type="predicted"/>
<feature type="domain" description="PLD phosphodiesterase" evidence="1">
    <location>
        <begin position="335"/>
        <end position="362"/>
    </location>
</feature>
<gene>
    <name evidence="2" type="ORF">EII11_06685</name>
</gene>
<organism evidence="2 3">
    <name type="scientific">Schaalia canis</name>
    <dbReference type="NCBI Taxonomy" id="100469"/>
    <lineage>
        <taxon>Bacteria</taxon>
        <taxon>Bacillati</taxon>
        <taxon>Actinomycetota</taxon>
        <taxon>Actinomycetes</taxon>
        <taxon>Actinomycetales</taxon>
        <taxon>Actinomycetaceae</taxon>
        <taxon>Schaalia</taxon>
    </lineage>
</organism>
<name>A0A3P1SE61_9ACTO</name>
<dbReference type="CDD" id="cd09112">
    <property type="entry name" value="PLDc_CLS_2"/>
    <property type="match status" value="1"/>
</dbReference>
<dbReference type="RefSeq" id="WP_124870495.1">
    <property type="nucleotide sequence ID" value="NZ_RQZF01000005.1"/>
</dbReference>
<dbReference type="CDD" id="cd09110">
    <property type="entry name" value="PLDc_CLS_1"/>
    <property type="match status" value="1"/>
</dbReference>
<dbReference type="Pfam" id="PF13091">
    <property type="entry name" value="PLDc_2"/>
    <property type="match status" value="2"/>
</dbReference>
<dbReference type="PANTHER" id="PTHR21248">
    <property type="entry name" value="CARDIOLIPIN SYNTHASE"/>
    <property type="match status" value="1"/>
</dbReference>
<dbReference type="GO" id="GO:0032049">
    <property type="term" value="P:cardiolipin biosynthetic process"/>
    <property type="evidence" value="ECO:0007669"/>
    <property type="project" value="UniProtKB-ARBA"/>
</dbReference>